<keyword evidence="3" id="KW-1185">Reference proteome</keyword>
<dbReference type="AlphaFoldDB" id="A0A1B0AZK6"/>
<dbReference type="SUPFAM" id="SSF117281">
    <property type="entry name" value="Kelch motif"/>
    <property type="match status" value="2"/>
</dbReference>
<dbReference type="STRING" id="67801.A0A1B0AZK6"/>
<evidence type="ECO:0000313" key="2">
    <source>
        <dbReference type="EnsemblMetazoa" id="GPPI013943-PA"/>
    </source>
</evidence>
<dbReference type="Gene3D" id="2.120.10.80">
    <property type="entry name" value="Kelch-type beta propeller"/>
    <property type="match status" value="2"/>
</dbReference>
<keyword evidence="1" id="KW-0880">Kelch repeat</keyword>
<dbReference type="PANTHER" id="PTHR45632:SF17">
    <property type="entry name" value="KELCH-LIKE PROTEIN 31"/>
    <property type="match status" value="1"/>
</dbReference>
<dbReference type="SMART" id="SM00612">
    <property type="entry name" value="Kelch"/>
    <property type="match status" value="4"/>
</dbReference>
<sequence length="346" mass="39469">MKHVDSKRLKLKFLKDYALTEPLLNKKLLRSLSNRKRKFGCWPNDIKALNRYGIPYVLFAGGSHHALKKPRKYCKVFYISNYSHLPLIKCRKSLTVSPMKERRTGLTTVLLENNVYAAGGCVNEDESLSTAERYDPIINEWTPVASMLIGHSFHGACAYNDHVYVIGGRINSIVETYNPIRDKWYRCQNTPSQYWHHGNRAAVSGASIYSFGVSKNGPMNIRLDAREGQWQKLNNDVNVVGGFEVTSYDHSLYFSGGYSSKGEGKRECLRFDTRSGWEVLSEMNHGRYGHSALIIQDKLYVFGGYNNGFVSTVEYYDFQEKKWTIDCSVEIAHYQGGAAFIQHPNN</sequence>
<dbReference type="EMBL" id="JXJN01006358">
    <property type="status" value="NOT_ANNOTATED_CDS"/>
    <property type="molecule type" value="Genomic_DNA"/>
</dbReference>
<dbReference type="EMBL" id="JXJN01006356">
    <property type="status" value="NOT_ANNOTATED_CDS"/>
    <property type="molecule type" value="Genomic_DNA"/>
</dbReference>
<dbReference type="PANTHER" id="PTHR45632">
    <property type="entry name" value="LD33804P"/>
    <property type="match status" value="1"/>
</dbReference>
<dbReference type="InterPro" id="IPR015915">
    <property type="entry name" value="Kelch-typ_b-propeller"/>
</dbReference>
<proteinExistence type="predicted"/>
<evidence type="ECO:0008006" key="4">
    <source>
        <dbReference type="Google" id="ProtNLM"/>
    </source>
</evidence>
<name>A0A1B0AZK6_9MUSC</name>
<reference evidence="3" key="1">
    <citation type="submission" date="2015-01" db="EMBL/GenBank/DDBJ databases">
        <authorList>
            <person name="Aksoy S."/>
            <person name="Warren W."/>
            <person name="Wilson R.K."/>
        </authorList>
    </citation>
    <scope>NUCLEOTIDE SEQUENCE [LARGE SCALE GENOMIC DNA]</scope>
    <source>
        <strain evidence="3">IAEA</strain>
    </source>
</reference>
<dbReference type="InterPro" id="IPR006652">
    <property type="entry name" value="Kelch_1"/>
</dbReference>
<dbReference type="EnsemblMetazoa" id="GPPI013943-RA">
    <property type="protein sequence ID" value="GPPI013943-PA"/>
    <property type="gene ID" value="GPPI013943"/>
</dbReference>
<protein>
    <recommendedName>
        <fullName evidence="4">Kelch-like protein diablo</fullName>
    </recommendedName>
</protein>
<dbReference type="Proteomes" id="UP000092460">
    <property type="component" value="Unassembled WGS sequence"/>
</dbReference>
<dbReference type="Pfam" id="PF01344">
    <property type="entry name" value="Kelch_1"/>
    <property type="match status" value="3"/>
</dbReference>
<evidence type="ECO:0000256" key="1">
    <source>
        <dbReference type="ARBA" id="ARBA00022441"/>
    </source>
</evidence>
<accession>A0A1B0AZK6</accession>
<reference evidence="2" key="2">
    <citation type="submission" date="2020-05" db="UniProtKB">
        <authorList>
            <consortium name="EnsemblMetazoa"/>
        </authorList>
    </citation>
    <scope>IDENTIFICATION</scope>
    <source>
        <strain evidence="2">IAEA</strain>
    </source>
</reference>
<dbReference type="VEuPathDB" id="VectorBase:GPPI013943"/>
<dbReference type="EMBL" id="JXJN01006357">
    <property type="status" value="NOT_ANNOTATED_CDS"/>
    <property type="molecule type" value="Genomic_DNA"/>
</dbReference>
<evidence type="ECO:0000313" key="3">
    <source>
        <dbReference type="Proteomes" id="UP000092460"/>
    </source>
</evidence>
<organism evidence="2 3">
    <name type="scientific">Glossina palpalis gambiensis</name>
    <dbReference type="NCBI Taxonomy" id="67801"/>
    <lineage>
        <taxon>Eukaryota</taxon>
        <taxon>Metazoa</taxon>
        <taxon>Ecdysozoa</taxon>
        <taxon>Arthropoda</taxon>
        <taxon>Hexapoda</taxon>
        <taxon>Insecta</taxon>
        <taxon>Pterygota</taxon>
        <taxon>Neoptera</taxon>
        <taxon>Endopterygota</taxon>
        <taxon>Diptera</taxon>
        <taxon>Brachycera</taxon>
        <taxon>Muscomorpha</taxon>
        <taxon>Hippoboscoidea</taxon>
        <taxon>Glossinidae</taxon>
        <taxon>Glossina</taxon>
    </lineage>
</organism>